<dbReference type="InterPro" id="IPR000477">
    <property type="entry name" value="RT_dom"/>
</dbReference>
<evidence type="ECO:0000313" key="2">
    <source>
        <dbReference type="EMBL" id="KRH94615.1"/>
    </source>
</evidence>
<feature type="domain" description="Reverse transcriptase" evidence="1">
    <location>
        <begin position="78"/>
        <end position="161"/>
    </location>
</feature>
<gene>
    <name evidence="2" type="ORF">M153_19700010967</name>
</gene>
<dbReference type="Gene3D" id="3.30.70.270">
    <property type="match status" value="1"/>
</dbReference>
<dbReference type="AlphaFoldDB" id="A0A0R0M6A4"/>
<keyword evidence="3" id="KW-1185">Reference proteome</keyword>
<proteinExistence type="predicted"/>
<accession>A0A0R0M6A4</accession>
<feature type="non-terminal residue" evidence="2">
    <location>
        <position position="1"/>
    </location>
</feature>
<dbReference type="SUPFAM" id="SSF56672">
    <property type="entry name" value="DNA/RNA polymerases"/>
    <property type="match status" value="1"/>
</dbReference>
<evidence type="ECO:0000313" key="3">
    <source>
        <dbReference type="Proteomes" id="UP000051530"/>
    </source>
</evidence>
<comment type="caution">
    <text evidence="2">The sequence shown here is derived from an EMBL/GenBank/DDBJ whole genome shotgun (WGS) entry which is preliminary data.</text>
</comment>
<dbReference type="InterPro" id="IPR053134">
    <property type="entry name" value="RNA-dir_DNA_polymerase"/>
</dbReference>
<dbReference type="Proteomes" id="UP000051530">
    <property type="component" value="Unassembled WGS sequence"/>
</dbReference>
<dbReference type="Pfam" id="PF00078">
    <property type="entry name" value="RVT_1"/>
    <property type="match status" value="1"/>
</dbReference>
<protein>
    <submittedName>
        <fullName evidence="2">Gag-pol polyprotein</fullName>
    </submittedName>
</protein>
<dbReference type="Gene3D" id="3.10.10.10">
    <property type="entry name" value="HIV Type 1 Reverse Transcriptase, subunit A, domain 1"/>
    <property type="match status" value="1"/>
</dbReference>
<reference evidence="2 3" key="1">
    <citation type="submission" date="2015-07" db="EMBL/GenBank/DDBJ databases">
        <title>The genome of Pseudoloma neurophilia, a relevant intracellular parasite of the zebrafish.</title>
        <authorList>
            <person name="Ndikumana S."/>
            <person name="Pelin A."/>
            <person name="Sanders J."/>
            <person name="Corradi N."/>
        </authorList>
    </citation>
    <scope>NUCLEOTIDE SEQUENCE [LARGE SCALE GENOMIC DNA]</scope>
    <source>
        <strain evidence="2 3">MK1</strain>
    </source>
</reference>
<dbReference type="VEuPathDB" id="MicrosporidiaDB:M153_19700010967"/>
<dbReference type="PANTHER" id="PTHR24559">
    <property type="entry name" value="TRANSPOSON TY3-I GAG-POL POLYPROTEIN"/>
    <property type="match status" value="1"/>
</dbReference>
<evidence type="ECO:0000259" key="1">
    <source>
        <dbReference type="Pfam" id="PF00078"/>
    </source>
</evidence>
<organism evidence="2 3">
    <name type="scientific">Pseudoloma neurophilia</name>
    <dbReference type="NCBI Taxonomy" id="146866"/>
    <lineage>
        <taxon>Eukaryota</taxon>
        <taxon>Fungi</taxon>
        <taxon>Fungi incertae sedis</taxon>
        <taxon>Microsporidia</taxon>
        <taxon>Pseudoloma</taxon>
    </lineage>
</organism>
<dbReference type="OrthoDB" id="2195352at2759"/>
<dbReference type="CDD" id="cd01647">
    <property type="entry name" value="RT_LTR"/>
    <property type="match status" value="1"/>
</dbReference>
<dbReference type="InterPro" id="IPR043128">
    <property type="entry name" value="Rev_trsase/Diguanyl_cyclase"/>
</dbReference>
<name>A0A0R0M6A4_9MICR</name>
<dbReference type="PANTHER" id="PTHR24559:SF450">
    <property type="entry name" value="RNA-DIRECTED DNA POLYMERASE HOMOLOG"/>
    <property type="match status" value="1"/>
</dbReference>
<dbReference type="EMBL" id="LGUB01000051">
    <property type="protein sequence ID" value="KRH94615.1"/>
    <property type="molecule type" value="Genomic_DNA"/>
</dbReference>
<dbReference type="InterPro" id="IPR043502">
    <property type="entry name" value="DNA/RNA_pol_sf"/>
</dbReference>
<sequence>LEILEENDMLKKKKRRLTIGIKSEIQSIDPKKSNICKPCCWNKAEREMIDQEVEKLLVEGKIVESNSKFLSPVVIVGKSDSSKRFSIDYRKLNMNTVRKQFPIPDTDDLLSEIGDSPILSKIDLESAYHQIKMSKNDQEKPGFITHGGCYEWTVMPFGLVPADKISKWDSIWSQEPYLIVEVKRKRCYIIRNLPGSTYKVNRKGLQPISTDENSELVGEVNVIGG</sequence>